<dbReference type="EMBL" id="VOBQ01000001">
    <property type="protein sequence ID" value="TWO73389.1"/>
    <property type="molecule type" value="Genomic_DNA"/>
</dbReference>
<evidence type="ECO:0000256" key="2">
    <source>
        <dbReference type="ARBA" id="ARBA00007825"/>
    </source>
</evidence>
<keyword evidence="5" id="KW-0560">Oxidoreductase</keyword>
<dbReference type="Pfam" id="PF00775">
    <property type="entry name" value="Dioxygenase_C"/>
    <property type="match status" value="1"/>
</dbReference>
<evidence type="ECO:0000256" key="5">
    <source>
        <dbReference type="ARBA" id="ARBA00023002"/>
    </source>
</evidence>
<reference evidence="9 10" key="1">
    <citation type="submission" date="2019-07" db="EMBL/GenBank/DDBJ databases">
        <title>Caenimonas sedimenti sp. nov., isolated from activated sludge.</title>
        <authorList>
            <person name="Xu J."/>
        </authorList>
    </citation>
    <scope>NUCLEOTIDE SEQUENCE [LARGE SCALE GENOMIC DNA]</scope>
    <source>
        <strain evidence="9 10">HX-9-20</strain>
    </source>
</reference>
<evidence type="ECO:0000313" key="10">
    <source>
        <dbReference type="Proteomes" id="UP000318199"/>
    </source>
</evidence>
<evidence type="ECO:0000256" key="6">
    <source>
        <dbReference type="ARBA" id="ARBA00023004"/>
    </source>
</evidence>
<dbReference type="InterPro" id="IPR015889">
    <property type="entry name" value="Intradiol_dOase_core"/>
</dbReference>
<accession>A0A562ZXP6</accession>
<dbReference type="InterPro" id="IPR050770">
    <property type="entry name" value="Intradiol_RC_Dioxygenase"/>
</dbReference>
<dbReference type="Proteomes" id="UP000318199">
    <property type="component" value="Unassembled WGS sequence"/>
</dbReference>
<protein>
    <submittedName>
        <fullName evidence="9">Hydroxyquinol 1,2-dioxygenase</fullName>
    </submittedName>
</protein>
<comment type="similarity">
    <text evidence="2">Belongs to the intradiol ring-cleavage dioxygenase family.</text>
</comment>
<organism evidence="9 10">
    <name type="scientific">Caenimonas sedimenti</name>
    <dbReference type="NCBI Taxonomy" id="2596921"/>
    <lineage>
        <taxon>Bacteria</taxon>
        <taxon>Pseudomonadati</taxon>
        <taxon>Pseudomonadota</taxon>
        <taxon>Betaproteobacteria</taxon>
        <taxon>Burkholderiales</taxon>
        <taxon>Comamonadaceae</taxon>
        <taxon>Caenimonas</taxon>
    </lineage>
</organism>
<dbReference type="GO" id="GO:0009712">
    <property type="term" value="P:catechol-containing compound metabolic process"/>
    <property type="evidence" value="ECO:0007669"/>
    <property type="project" value="InterPro"/>
</dbReference>
<evidence type="ECO:0000256" key="1">
    <source>
        <dbReference type="ARBA" id="ARBA00001965"/>
    </source>
</evidence>
<evidence type="ECO:0000256" key="3">
    <source>
        <dbReference type="ARBA" id="ARBA00022723"/>
    </source>
</evidence>
<proteinExistence type="inferred from homology"/>
<keyword evidence="3" id="KW-0479">Metal-binding</keyword>
<name>A0A562ZXP6_9BURK</name>
<comment type="caution">
    <text evidence="9">The sequence shown here is derived from an EMBL/GenBank/DDBJ whole genome shotgun (WGS) entry which is preliminary data.</text>
</comment>
<evidence type="ECO:0000259" key="7">
    <source>
        <dbReference type="Pfam" id="PF00775"/>
    </source>
</evidence>
<dbReference type="RefSeq" id="WP_145889930.1">
    <property type="nucleotide sequence ID" value="NZ_VOBQ01000001.1"/>
</dbReference>
<keyword evidence="10" id="KW-1185">Reference proteome</keyword>
<dbReference type="SUPFAM" id="SSF49482">
    <property type="entry name" value="Aromatic compound dioxygenase"/>
    <property type="match status" value="1"/>
</dbReference>
<keyword evidence="4 9" id="KW-0223">Dioxygenase</keyword>
<dbReference type="OrthoDB" id="9800887at2"/>
<dbReference type="InterPro" id="IPR007535">
    <property type="entry name" value="Catechol_dOase_N"/>
</dbReference>
<evidence type="ECO:0000259" key="8">
    <source>
        <dbReference type="Pfam" id="PF04444"/>
    </source>
</evidence>
<dbReference type="Pfam" id="PF04444">
    <property type="entry name" value="Dioxygenase_N"/>
    <property type="match status" value="1"/>
</dbReference>
<comment type="cofactor">
    <cofactor evidence="1">
        <name>Fe(3+)</name>
        <dbReference type="ChEBI" id="CHEBI:29034"/>
    </cofactor>
</comment>
<keyword evidence="6" id="KW-0408">Iron</keyword>
<dbReference type="PANTHER" id="PTHR33711">
    <property type="entry name" value="DIOXYGENASE, PUTATIVE (AFU_ORTHOLOGUE AFUA_2G02910)-RELATED"/>
    <property type="match status" value="1"/>
</dbReference>
<dbReference type="AlphaFoldDB" id="A0A562ZXP6"/>
<feature type="domain" description="Catechol dioxygenase N-terminal" evidence="8">
    <location>
        <begin position="24"/>
        <end position="96"/>
    </location>
</feature>
<gene>
    <name evidence="9" type="ORF">FN976_00650</name>
</gene>
<dbReference type="InterPro" id="IPR000627">
    <property type="entry name" value="Intradiol_dOase_C"/>
</dbReference>
<evidence type="ECO:0000256" key="4">
    <source>
        <dbReference type="ARBA" id="ARBA00022964"/>
    </source>
</evidence>
<dbReference type="Gene3D" id="2.60.130.10">
    <property type="entry name" value="Aromatic compound dioxygenase"/>
    <property type="match status" value="1"/>
</dbReference>
<dbReference type="GO" id="GO:0018576">
    <property type="term" value="F:catechol 1,2-dioxygenase activity"/>
    <property type="evidence" value="ECO:0007669"/>
    <property type="project" value="InterPro"/>
</dbReference>
<dbReference type="PANTHER" id="PTHR33711:SF7">
    <property type="entry name" value="INTRADIOL RING-CLEAVAGE DIOXYGENASES DOMAIN-CONTAINING PROTEIN-RELATED"/>
    <property type="match status" value="1"/>
</dbReference>
<sequence>MAQLEYDTKSLTDAVIARLADCQDPRFKQVMTSLVRHLHDFARDVDLKGPEWFQAIEFLTACGKACDEKRQEFILLSDTLGLSMLVVALEHARALGNRTGATPPTDATVQGPFYWEGAPDVALGSDIAQGIPGEPAFYSGRVTDLEGKPLENALLDVWSGDGDGIYDMQMADAGMRARARIRTDKEGRYWFWSIRPTYYPVPTDGPVGVMLGKMGRHPNRPGHIHMMVSAPGHTPVTTHLFVKDSPYLDSDAVFGVRESLIVEFEKCPPGKAPDGKQMDKPYHAAHYDFRLIPQGA</sequence>
<evidence type="ECO:0000313" key="9">
    <source>
        <dbReference type="EMBL" id="TWO73389.1"/>
    </source>
</evidence>
<feature type="domain" description="Intradiol ring-cleavage dioxygenases" evidence="7">
    <location>
        <begin position="111"/>
        <end position="270"/>
    </location>
</feature>
<dbReference type="GO" id="GO:0008199">
    <property type="term" value="F:ferric iron binding"/>
    <property type="evidence" value="ECO:0007669"/>
    <property type="project" value="InterPro"/>
</dbReference>